<evidence type="ECO:0000313" key="3">
    <source>
        <dbReference type="Proteomes" id="UP000199370"/>
    </source>
</evidence>
<proteinExistence type="predicted"/>
<sequence length="377" mass="41318">MNWDSLRERLPLSGDEGSDASDGTSEGTDAPVRTDGRTTDGRRVTRRRALTALGTVGFAGGAKALDNVVVGYGILEGTNLLDQNLATVVGERLQPRSTWTSVRGQELVFDDGVAFLEGDGVDESLDLATATRGDARALDEELGLSLFEPLVADHDVLAAMVDENAADVDGVRFEFSTYEPFFERVREGDARPGAVARLRENRYTDVDSATVAAFADADPREPEAVVDGLVGAFREHTSYDIPRYAAGSVEDNVLLGSVDLRQQFESPTTFEALEDGRNSGLFCYEFVYRSVEALHSVSAYEQTTPVFGGRVHDERHKHAYTAIGSVLREGDELVIPMTFVDYTHSTLYDDLALRGVMGRGLEAYNDRHRATDIYWNN</sequence>
<dbReference type="AlphaFoldDB" id="A0A1G9UJS0"/>
<dbReference type="EMBL" id="FNIA01000004">
    <property type="protein sequence ID" value="SDM60138.1"/>
    <property type="molecule type" value="Genomic_DNA"/>
</dbReference>
<protein>
    <submittedName>
        <fullName evidence="2">Uncharacterized protein</fullName>
    </submittedName>
</protein>
<dbReference type="RefSeq" id="WP_089731938.1">
    <property type="nucleotide sequence ID" value="NZ_FNIA01000004.1"/>
</dbReference>
<name>A0A1G9UJS0_9EURY</name>
<reference evidence="2 3" key="1">
    <citation type="submission" date="2016-10" db="EMBL/GenBank/DDBJ databases">
        <authorList>
            <person name="de Groot N.N."/>
        </authorList>
    </citation>
    <scope>NUCLEOTIDE SEQUENCE [LARGE SCALE GENOMIC DNA]</scope>
    <source>
        <strain evidence="3">EB21,IBRC-M 10013,KCTC 4048</strain>
    </source>
</reference>
<feature type="region of interest" description="Disordered" evidence="1">
    <location>
        <begin position="1"/>
        <end position="43"/>
    </location>
</feature>
<gene>
    <name evidence="2" type="ORF">SAMN05192554_104164</name>
</gene>
<dbReference type="OrthoDB" id="234780at2157"/>
<keyword evidence="3" id="KW-1185">Reference proteome</keyword>
<evidence type="ECO:0000313" key="2">
    <source>
        <dbReference type="EMBL" id="SDM60138.1"/>
    </source>
</evidence>
<feature type="compositionally biased region" description="Basic and acidic residues" evidence="1">
    <location>
        <begin position="1"/>
        <end position="10"/>
    </location>
</feature>
<accession>A0A1G9UJS0</accession>
<dbReference type="Proteomes" id="UP000199370">
    <property type="component" value="Unassembled WGS sequence"/>
</dbReference>
<organism evidence="2 3">
    <name type="scientific">Haloarchaeobius iranensis</name>
    <dbReference type="NCBI Taxonomy" id="996166"/>
    <lineage>
        <taxon>Archaea</taxon>
        <taxon>Methanobacteriati</taxon>
        <taxon>Methanobacteriota</taxon>
        <taxon>Stenosarchaea group</taxon>
        <taxon>Halobacteria</taxon>
        <taxon>Halobacteriales</taxon>
        <taxon>Halorubellaceae</taxon>
        <taxon>Haloarchaeobius</taxon>
    </lineage>
</organism>
<evidence type="ECO:0000256" key="1">
    <source>
        <dbReference type="SAM" id="MobiDB-lite"/>
    </source>
</evidence>
<feature type="compositionally biased region" description="Basic and acidic residues" evidence="1">
    <location>
        <begin position="32"/>
        <end position="43"/>
    </location>
</feature>